<dbReference type="SUPFAM" id="SSF54373">
    <property type="entry name" value="FAD-linked reductases, C-terminal domain"/>
    <property type="match status" value="1"/>
</dbReference>
<feature type="domain" description="Glucose-methanol-choline oxidoreductase N-terminal" evidence="6">
    <location>
        <begin position="250"/>
        <end position="264"/>
    </location>
</feature>
<dbReference type="Gene3D" id="3.50.50.60">
    <property type="entry name" value="FAD/NAD(P)-binding domain"/>
    <property type="match status" value="1"/>
</dbReference>
<dbReference type="EMBL" id="BMFJ01000002">
    <property type="protein sequence ID" value="GGE42329.1"/>
    <property type="molecule type" value="Genomic_DNA"/>
</dbReference>
<evidence type="ECO:0000256" key="4">
    <source>
        <dbReference type="ARBA" id="ARBA00022827"/>
    </source>
</evidence>
<dbReference type="PANTHER" id="PTHR11552:SF147">
    <property type="entry name" value="CHOLINE DEHYDROGENASE, MITOCHONDRIAL"/>
    <property type="match status" value="1"/>
</dbReference>
<keyword evidence="3" id="KW-0285">Flavoprotein</keyword>
<organism evidence="7 8">
    <name type="scientific">Primorskyibacter flagellatus</name>
    <dbReference type="NCBI Taxonomy" id="1387277"/>
    <lineage>
        <taxon>Bacteria</taxon>
        <taxon>Pseudomonadati</taxon>
        <taxon>Pseudomonadota</taxon>
        <taxon>Alphaproteobacteria</taxon>
        <taxon>Rhodobacterales</taxon>
        <taxon>Roseobacteraceae</taxon>
        <taxon>Primorskyibacter</taxon>
    </lineage>
</organism>
<dbReference type="AlphaFoldDB" id="A0A917EHE9"/>
<evidence type="ECO:0000256" key="5">
    <source>
        <dbReference type="PIRSR" id="PIRSR000137-2"/>
    </source>
</evidence>
<dbReference type="InterPro" id="IPR036188">
    <property type="entry name" value="FAD/NAD-bd_sf"/>
</dbReference>
<dbReference type="Pfam" id="PF00732">
    <property type="entry name" value="GMC_oxred_N"/>
    <property type="match status" value="1"/>
</dbReference>
<name>A0A917EHE9_9RHOB</name>
<protein>
    <submittedName>
        <fullName evidence="7">Choline dehydrogenase</fullName>
    </submittedName>
</protein>
<evidence type="ECO:0000259" key="6">
    <source>
        <dbReference type="PROSITE" id="PS00624"/>
    </source>
</evidence>
<dbReference type="Pfam" id="PF05199">
    <property type="entry name" value="GMC_oxred_C"/>
    <property type="match status" value="1"/>
</dbReference>
<proteinExistence type="inferred from homology"/>
<comment type="cofactor">
    <cofactor evidence="1 5">
        <name>FAD</name>
        <dbReference type="ChEBI" id="CHEBI:57692"/>
    </cofactor>
</comment>
<keyword evidence="8" id="KW-1185">Reference proteome</keyword>
<dbReference type="RefSeq" id="WP_188478850.1">
    <property type="nucleotide sequence ID" value="NZ_BMFJ01000002.1"/>
</dbReference>
<dbReference type="Gene3D" id="3.30.560.10">
    <property type="entry name" value="Glucose Oxidase, domain 3"/>
    <property type="match status" value="1"/>
</dbReference>
<dbReference type="PIRSF" id="PIRSF000137">
    <property type="entry name" value="Alcohol_oxidase"/>
    <property type="match status" value="1"/>
</dbReference>
<comment type="caution">
    <text evidence="7">The sequence shown here is derived from an EMBL/GenBank/DDBJ whole genome shotgun (WGS) entry which is preliminary data.</text>
</comment>
<dbReference type="PANTHER" id="PTHR11552">
    <property type="entry name" value="GLUCOSE-METHANOL-CHOLINE GMC OXIDOREDUCTASE"/>
    <property type="match status" value="1"/>
</dbReference>
<sequence>MDWDYIIVGAGSAGCVLAKRLSQAGHRTLILEAGGQDNYHWVHIPMGYLYCIGNPRTDWMYRTAEEPGLAGRSVLYPRGKVLGGCSSINGMLYLRGQAADYDGWRQSGLTGWGWDDVLPYFMKSEDYVDGKSDHHGAGGEWRVENQRLHWKLLDDWIAAAEAEGIPRTPDFNTGDNEGVGYFRVNQRNGWRMNTAKAFLRTASGPNLRVETHAHTTRLLTEGRKVTGVEYRRNGQLHRATAQREVILSAGAVNSPALLQLSGIGPASLLRDHGIEVIADMPGIGGNLQDHLQLRCSWRLTGAKTLNTLANSLWGKMAIGMDYAVRRRGPMTMAPSQLGAFTRSRPDLATPDLEYHVQPLSLDAFGQPLHSYPAITASVCNLRPESRGRIDIASPDPMTAPKIAPNYLSTEGDRRVAIDAIRLTRRIMAQPAMAAYRPEEVKPGSAADSDADLARAAGEIGTTIFHPVGTVRMGTDDAAPLDATLQMRGIGGLRVVDASVMPRITSGNTNAPTIMIAEKAADMILAEARG</sequence>
<evidence type="ECO:0000256" key="3">
    <source>
        <dbReference type="ARBA" id="ARBA00022630"/>
    </source>
</evidence>
<evidence type="ECO:0000313" key="7">
    <source>
        <dbReference type="EMBL" id="GGE42329.1"/>
    </source>
</evidence>
<dbReference type="InterPro" id="IPR007867">
    <property type="entry name" value="GMC_OxRtase_C"/>
</dbReference>
<evidence type="ECO:0000256" key="1">
    <source>
        <dbReference type="ARBA" id="ARBA00001974"/>
    </source>
</evidence>
<keyword evidence="4 5" id="KW-0274">FAD</keyword>
<dbReference type="PROSITE" id="PS00624">
    <property type="entry name" value="GMC_OXRED_2"/>
    <property type="match status" value="1"/>
</dbReference>
<evidence type="ECO:0000313" key="8">
    <source>
        <dbReference type="Proteomes" id="UP000612855"/>
    </source>
</evidence>
<feature type="binding site" evidence="5">
    <location>
        <position position="81"/>
    </location>
    <ligand>
        <name>FAD</name>
        <dbReference type="ChEBI" id="CHEBI:57692"/>
    </ligand>
</feature>
<accession>A0A917EHE9</accession>
<comment type="similarity">
    <text evidence="2">Belongs to the GMC oxidoreductase family.</text>
</comment>
<dbReference type="GO" id="GO:0016614">
    <property type="term" value="F:oxidoreductase activity, acting on CH-OH group of donors"/>
    <property type="evidence" value="ECO:0007669"/>
    <property type="project" value="InterPro"/>
</dbReference>
<dbReference type="GO" id="GO:0050660">
    <property type="term" value="F:flavin adenine dinucleotide binding"/>
    <property type="evidence" value="ECO:0007669"/>
    <property type="project" value="InterPro"/>
</dbReference>
<dbReference type="InterPro" id="IPR000172">
    <property type="entry name" value="GMC_OxRdtase_N"/>
</dbReference>
<gene>
    <name evidence="7" type="ORF">GCM10011360_32190</name>
</gene>
<dbReference type="InterPro" id="IPR012132">
    <property type="entry name" value="GMC_OxRdtase"/>
</dbReference>
<dbReference type="SUPFAM" id="SSF51905">
    <property type="entry name" value="FAD/NAD(P)-binding domain"/>
    <property type="match status" value="1"/>
</dbReference>
<dbReference type="Proteomes" id="UP000612855">
    <property type="component" value="Unassembled WGS sequence"/>
</dbReference>
<reference evidence="8" key="1">
    <citation type="journal article" date="2019" name="Int. J. Syst. Evol. Microbiol.">
        <title>The Global Catalogue of Microorganisms (GCM) 10K type strain sequencing project: providing services to taxonomists for standard genome sequencing and annotation.</title>
        <authorList>
            <consortium name="The Broad Institute Genomics Platform"/>
            <consortium name="The Broad Institute Genome Sequencing Center for Infectious Disease"/>
            <person name="Wu L."/>
            <person name="Ma J."/>
        </authorList>
    </citation>
    <scope>NUCLEOTIDE SEQUENCE [LARGE SCALE GENOMIC DNA]</scope>
    <source>
        <strain evidence="8">CGMCC 1.12664</strain>
    </source>
</reference>
<evidence type="ECO:0000256" key="2">
    <source>
        <dbReference type="ARBA" id="ARBA00010790"/>
    </source>
</evidence>